<organism evidence="1">
    <name type="scientific">Puccinia triticina (isolate 1-1 / race 1 (BBBD))</name>
    <name type="common">Brown leaf rust fungus</name>
    <dbReference type="NCBI Taxonomy" id="630390"/>
    <lineage>
        <taxon>Eukaryota</taxon>
        <taxon>Fungi</taxon>
        <taxon>Dikarya</taxon>
        <taxon>Basidiomycota</taxon>
        <taxon>Pucciniomycotina</taxon>
        <taxon>Pucciniomycetes</taxon>
        <taxon>Pucciniales</taxon>
        <taxon>Pucciniaceae</taxon>
        <taxon>Puccinia</taxon>
    </lineage>
</organism>
<reference evidence="1" key="2">
    <citation type="submission" date="2016-05" db="EMBL/GenBank/DDBJ databases">
        <title>Comparative analysis highlights variable genome content of wheat rusts and divergence of the mating loci.</title>
        <authorList>
            <person name="Cuomo C.A."/>
            <person name="Bakkeren G."/>
            <person name="Szabo L."/>
            <person name="Khalil H."/>
            <person name="Joly D."/>
            <person name="Goldberg J."/>
            <person name="Young S."/>
            <person name="Zeng Q."/>
            <person name="Fellers J."/>
        </authorList>
    </citation>
    <scope>NUCLEOTIDE SEQUENCE [LARGE SCALE GENOMIC DNA]</scope>
    <source>
        <strain evidence="1">1-1 BBBD Race 1</strain>
    </source>
</reference>
<evidence type="ECO:0000313" key="3">
    <source>
        <dbReference type="Proteomes" id="UP000005240"/>
    </source>
</evidence>
<reference evidence="1" key="1">
    <citation type="submission" date="2009-11" db="EMBL/GenBank/DDBJ databases">
        <authorList>
            <consortium name="The Broad Institute Genome Sequencing Platform"/>
            <person name="Ward D."/>
            <person name="Feldgarden M."/>
            <person name="Earl A."/>
            <person name="Young S.K."/>
            <person name="Zeng Q."/>
            <person name="Koehrsen M."/>
            <person name="Alvarado L."/>
            <person name="Berlin A."/>
            <person name="Bochicchio J."/>
            <person name="Borenstein D."/>
            <person name="Chapman S.B."/>
            <person name="Chen Z."/>
            <person name="Engels R."/>
            <person name="Freedman E."/>
            <person name="Gellesch M."/>
            <person name="Goldberg J."/>
            <person name="Griggs A."/>
            <person name="Gujja S."/>
            <person name="Heilman E."/>
            <person name="Heiman D."/>
            <person name="Hepburn T."/>
            <person name="Howarth C."/>
            <person name="Jen D."/>
            <person name="Larson L."/>
            <person name="Lewis B."/>
            <person name="Mehta T."/>
            <person name="Park D."/>
            <person name="Pearson M."/>
            <person name="Roberts A."/>
            <person name="Saif S."/>
            <person name="Shea T."/>
            <person name="Shenoy N."/>
            <person name="Sisk P."/>
            <person name="Stolte C."/>
            <person name="Sykes S."/>
            <person name="Thomson T."/>
            <person name="Walk T."/>
            <person name="White J."/>
            <person name="Yandava C."/>
            <person name="Izard J."/>
            <person name="Baranova O.V."/>
            <person name="Blanton J.M."/>
            <person name="Tanner A.C."/>
            <person name="Dewhirst F.E."/>
            <person name="Haas B."/>
            <person name="Nusbaum C."/>
            <person name="Birren B."/>
        </authorList>
    </citation>
    <scope>NUCLEOTIDE SEQUENCE [LARGE SCALE GENOMIC DNA]</scope>
    <source>
        <strain evidence="1">1-1 BBBD Race 1</strain>
    </source>
</reference>
<dbReference type="VEuPathDB" id="FungiDB:PTTG_28224"/>
<dbReference type="EnsemblFungi" id="PTTG_28224-t43_1">
    <property type="protein sequence ID" value="PTTG_28224-t43_1-p1"/>
    <property type="gene ID" value="PTTG_28224"/>
</dbReference>
<proteinExistence type="predicted"/>
<dbReference type="Proteomes" id="UP000005240">
    <property type="component" value="Unassembled WGS sequence"/>
</dbReference>
<gene>
    <name evidence="1" type="ORF">PTTG_28224</name>
</gene>
<dbReference type="AlphaFoldDB" id="A0A180GDE1"/>
<evidence type="ECO:0000313" key="1">
    <source>
        <dbReference type="EMBL" id="OAV90756.1"/>
    </source>
</evidence>
<name>A0A180GDE1_PUCT1</name>
<sequence>MIWKPPQICAYAPSNCRRIPRSLMWEESSGTTPDPTVSKSSICLLSSDGLRWLARTPASKVGGVEPERAFFALPWEARGPSGQRGGLAKVGPRSLSTRSSFIEIIPAIPLPLA</sequence>
<dbReference type="EMBL" id="ADAS02000095">
    <property type="protein sequence ID" value="OAV90756.1"/>
    <property type="molecule type" value="Genomic_DNA"/>
</dbReference>
<keyword evidence="3" id="KW-1185">Reference proteome</keyword>
<protein>
    <submittedName>
        <fullName evidence="1 2">Uncharacterized protein</fullName>
    </submittedName>
</protein>
<reference evidence="2" key="4">
    <citation type="submission" date="2025-05" db="UniProtKB">
        <authorList>
            <consortium name="EnsemblFungi"/>
        </authorList>
    </citation>
    <scope>IDENTIFICATION</scope>
    <source>
        <strain evidence="2">isolate 1-1 / race 1 (BBBD)</strain>
    </source>
</reference>
<accession>A0A180GDE1</accession>
<evidence type="ECO:0000313" key="2">
    <source>
        <dbReference type="EnsemblFungi" id="PTTG_28224-t43_1-p1"/>
    </source>
</evidence>
<reference evidence="2 3" key="3">
    <citation type="journal article" date="2017" name="G3 (Bethesda)">
        <title>Comparative analysis highlights variable genome content of wheat rusts and divergence of the mating loci.</title>
        <authorList>
            <person name="Cuomo C.A."/>
            <person name="Bakkeren G."/>
            <person name="Khalil H.B."/>
            <person name="Panwar V."/>
            <person name="Joly D."/>
            <person name="Linning R."/>
            <person name="Sakthikumar S."/>
            <person name="Song X."/>
            <person name="Adiconis X."/>
            <person name="Fan L."/>
            <person name="Goldberg J.M."/>
            <person name="Levin J.Z."/>
            <person name="Young S."/>
            <person name="Zeng Q."/>
            <person name="Anikster Y."/>
            <person name="Bruce M."/>
            <person name="Wang M."/>
            <person name="Yin C."/>
            <person name="McCallum B."/>
            <person name="Szabo L.J."/>
            <person name="Hulbert S."/>
            <person name="Chen X."/>
            <person name="Fellers J.P."/>
        </authorList>
    </citation>
    <scope>NUCLEOTIDE SEQUENCE</scope>
    <source>
        <strain evidence="2">isolate 1-1 / race 1 (BBBD)</strain>
        <strain evidence="3">Isolate 1-1 / race 1 (BBBD)</strain>
    </source>
</reference>